<dbReference type="AlphaFoldDB" id="A0A926KS72"/>
<keyword evidence="3" id="KW-0328">Glycosyltransferase</keyword>
<dbReference type="PANTHER" id="PTHR43025">
    <property type="entry name" value="MONOGALACTOSYLDIACYLGLYCEROL SYNTHASE"/>
    <property type="match status" value="1"/>
</dbReference>
<evidence type="ECO:0000256" key="3">
    <source>
        <dbReference type="ARBA" id="ARBA00022676"/>
    </source>
</evidence>
<evidence type="ECO:0000256" key="2">
    <source>
        <dbReference type="ARBA" id="ARBA00006962"/>
    </source>
</evidence>
<gene>
    <name evidence="7" type="ORF">ICC18_23060</name>
</gene>
<evidence type="ECO:0000259" key="5">
    <source>
        <dbReference type="Pfam" id="PF04101"/>
    </source>
</evidence>
<feature type="domain" description="Diacylglycerol glucosyltransferase N-terminal" evidence="6">
    <location>
        <begin position="18"/>
        <end position="181"/>
    </location>
</feature>
<proteinExistence type="inferred from homology"/>
<evidence type="ECO:0008006" key="9">
    <source>
        <dbReference type="Google" id="ProtNLM"/>
    </source>
</evidence>
<dbReference type="InterPro" id="IPR007235">
    <property type="entry name" value="Glyco_trans_28_C"/>
</dbReference>
<dbReference type="Proteomes" id="UP000650466">
    <property type="component" value="Unassembled WGS sequence"/>
</dbReference>
<dbReference type="InterPro" id="IPR050519">
    <property type="entry name" value="Glycosyltransf_28_UgtP"/>
</dbReference>
<organism evidence="7 8">
    <name type="scientific">Paenibacillus sedimenti</name>
    <dbReference type="NCBI Taxonomy" id="2770274"/>
    <lineage>
        <taxon>Bacteria</taxon>
        <taxon>Bacillati</taxon>
        <taxon>Bacillota</taxon>
        <taxon>Bacilli</taxon>
        <taxon>Bacillales</taxon>
        <taxon>Paenibacillaceae</taxon>
        <taxon>Paenibacillus</taxon>
    </lineage>
</organism>
<dbReference type="SUPFAM" id="SSF53756">
    <property type="entry name" value="UDP-Glycosyltransferase/glycogen phosphorylase"/>
    <property type="match status" value="1"/>
</dbReference>
<keyword evidence="8" id="KW-1185">Reference proteome</keyword>
<dbReference type="GO" id="GO:0009247">
    <property type="term" value="P:glycolipid biosynthetic process"/>
    <property type="evidence" value="ECO:0007669"/>
    <property type="project" value="InterPro"/>
</dbReference>
<comment type="similarity">
    <text evidence="2">Belongs to the glycosyltransferase 28 family.</text>
</comment>
<feature type="domain" description="Glycosyl transferase family 28 C-terminal" evidence="5">
    <location>
        <begin position="223"/>
        <end position="317"/>
    </location>
</feature>
<accession>A0A926KS72</accession>
<keyword evidence="4" id="KW-0808">Transferase</keyword>
<evidence type="ECO:0000256" key="1">
    <source>
        <dbReference type="ARBA" id="ARBA00004370"/>
    </source>
</evidence>
<comment type="subcellular location">
    <subcellularLocation>
        <location evidence="1">Membrane</location>
    </subcellularLocation>
</comment>
<sequence>MNVNPRILILTASYGNGHIQASQALQQQFIKQGVEQVKVVDLMKEGHPFINMITTSLVNKSTQISRMGLDYYGWSYYLTRETKRTALFQRSMTALGKKKLKEIIHEERPDAVVNTFPFGASPEICSALGISNYTVLTDFALHATWLHPSVDKYYVATEELKQQIVFKGFPRDRVEVSGIPVRNEFLELTSSRMQHRKKILVMASDQGASSYTEDLLESLITIGNCQVIVVCGRNEKLRLKLESRFPAQEHLIILGFISNLHEIMSVSTCIITKAGGLTLSEAIAMQLPIYIYKPYAGQERENAKYLSSRGVASISDNIQDMTGSIKHLLEHPSLYDEVRARMVGMQKRQASAHIVNDIIHTVTQLVSVSI</sequence>
<evidence type="ECO:0000313" key="7">
    <source>
        <dbReference type="EMBL" id="MBD0382995.1"/>
    </source>
</evidence>
<evidence type="ECO:0000313" key="8">
    <source>
        <dbReference type="Proteomes" id="UP000650466"/>
    </source>
</evidence>
<dbReference type="RefSeq" id="WP_188176777.1">
    <property type="nucleotide sequence ID" value="NZ_JACVVD010000009.1"/>
</dbReference>
<dbReference type="Pfam" id="PF04101">
    <property type="entry name" value="Glyco_tran_28_C"/>
    <property type="match status" value="1"/>
</dbReference>
<dbReference type="EMBL" id="JACVVD010000009">
    <property type="protein sequence ID" value="MBD0382995.1"/>
    <property type="molecule type" value="Genomic_DNA"/>
</dbReference>
<evidence type="ECO:0000256" key="4">
    <source>
        <dbReference type="ARBA" id="ARBA00022679"/>
    </source>
</evidence>
<protein>
    <recommendedName>
        <fullName evidence="9">Glycosyltransferase</fullName>
    </recommendedName>
</protein>
<dbReference type="Pfam" id="PF06925">
    <property type="entry name" value="MGDG_synth"/>
    <property type="match status" value="1"/>
</dbReference>
<dbReference type="GO" id="GO:0016020">
    <property type="term" value="C:membrane"/>
    <property type="evidence" value="ECO:0007669"/>
    <property type="project" value="UniProtKB-SubCell"/>
</dbReference>
<evidence type="ECO:0000259" key="6">
    <source>
        <dbReference type="Pfam" id="PF06925"/>
    </source>
</evidence>
<dbReference type="InterPro" id="IPR009695">
    <property type="entry name" value="Diacylglyc_glucosyltr_N"/>
</dbReference>
<name>A0A926KS72_9BACL</name>
<dbReference type="Gene3D" id="3.40.50.2000">
    <property type="entry name" value="Glycogen Phosphorylase B"/>
    <property type="match status" value="1"/>
</dbReference>
<dbReference type="PANTHER" id="PTHR43025:SF3">
    <property type="entry name" value="MONOGALACTOSYLDIACYLGLYCEROL SYNTHASE 1, CHLOROPLASTIC"/>
    <property type="match status" value="1"/>
</dbReference>
<comment type="caution">
    <text evidence="7">The sequence shown here is derived from an EMBL/GenBank/DDBJ whole genome shotgun (WGS) entry which is preliminary data.</text>
</comment>
<reference evidence="7" key="1">
    <citation type="submission" date="2020-09" db="EMBL/GenBank/DDBJ databases">
        <title>Draft Genome Sequence of Paenibacillus sp. WST5.</title>
        <authorList>
            <person name="Bao Z."/>
        </authorList>
    </citation>
    <scope>NUCLEOTIDE SEQUENCE</scope>
    <source>
        <strain evidence="7">WST5</strain>
    </source>
</reference>
<dbReference type="GO" id="GO:0016758">
    <property type="term" value="F:hexosyltransferase activity"/>
    <property type="evidence" value="ECO:0007669"/>
    <property type="project" value="InterPro"/>
</dbReference>